<evidence type="ECO:0000256" key="6">
    <source>
        <dbReference type="ARBA" id="ARBA00023211"/>
    </source>
</evidence>
<proteinExistence type="predicted"/>
<dbReference type="Gene3D" id="3.60.21.10">
    <property type="match status" value="1"/>
</dbReference>
<gene>
    <name evidence="8" type="ORF">METZ01_LOCUS133480</name>
</gene>
<keyword evidence="5" id="KW-0472">Membrane</keyword>
<dbReference type="GO" id="GO:0016020">
    <property type="term" value="C:membrane"/>
    <property type="evidence" value="ECO:0007669"/>
    <property type="project" value="GOC"/>
</dbReference>
<keyword evidence="2" id="KW-0997">Cell inner membrane</keyword>
<evidence type="ECO:0000256" key="1">
    <source>
        <dbReference type="ARBA" id="ARBA00022475"/>
    </source>
</evidence>
<reference evidence="8" key="1">
    <citation type="submission" date="2018-05" db="EMBL/GenBank/DDBJ databases">
        <authorList>
            <person name="Lanie J.A."/>
            <person name="Ng W.-L."/>
            <person name="Kazmierczak K.M."/>
            <person name="Andrzejewski T.M."/>
            <person name="Davidsen T.M."/>
            <person name="Wayne K.J."/>
            <person name="Tettelin H."/>
            <person name="Glass J.I."/>
            <person name="Rusch D."/>
            <person name="Podicherti R."/>
            <person name="Tsui H.-C.T."/>
            <person name="Winkler M.E."/>
        </authorList>
    </citation>
    <scope>NUCLEOTIDE SEQUENCE</scope>
</reference>
<dbReference type="EMBL" id="UINC01019085">
    <property type="protein sequence ID" value="SVA80626.1"/>
    <property type="molecule type" value="Genomic_DNA"/>
</dbReference>
<dbReference type="Pfam" id="PF00149">
    <property type="entry name" value="Metallophos"/>
    <property type="match status" value="1"/>
</dbReference>
<dbReference type="InterPro" id="IPR029052">
    <property type="entry name" value="Metallo-depent_PP-like"/>
</dbReference>
<sequence length="246" mass="29181">MDLPIYFISDIHLMLNDSVDETQRQKKLFRFMNYVRTTRGTLFFVGDLFDFYFEYPDMVPKAYFDFYNKAYQLKKAGVDLRFIAGNHDYWLMDFMKKKIMNKTYFDDTTFSVSGKNFFITHGDGILSWDWGYRLLKLIIRSPFFIWCFRWLHPTIGYKIARKISRSGRQPLHSEESKLDIRNELKLAALNQFDKGFDYMICGHYHLGEMIQVNQGKLAVLGDWVYNPSYAVFDGKDLSIHSWGDDA</sequence>
<dbReference type="PANTHER" id="PTHR34990:SF1">
    <property type="entry name" value="UDP-2,3-DIACYLGLUCOSAMINE HYDROLASE"/>
    <property type="match status" value="1"/>
</dbReference>
<dbReference type="GO" id="GO:0009245">
    <property type="term" value="P:lipid A biosynthetic process"/>
    <property type="evidence" value="ECO:0007669"/>
    <property type="project" value="TreeGrafter"/>
</dbReference>
<feature type="domain" description="Calcineurin-like phosphoesterase" evidence="7">
    <location>
        <begin position="3"/>
        <end position="205"/>
    </location>
</feature>
<protein>
    <recommendedName>
        <fullName evidence="7">Calcineurin-like phosphoesterase domain-containing protein</fullName>
    </recommendedName>
</protein>
<evidence type="ECO:0000256" key="4">
    <source>
        <dbReference type="ARBA" id="ARBA00022801"/>
    </source>
</evidence>
<keyword evidence="3" id="KW-0479">Metal-binding</keyword>
<name>A0A381YUB0_9ZZZZ</name>
<dbReference type="PANTHER" id="PTHR34990">
    <property type="entry name" value="UDP-2,3-DIACYLGLUCOSAMINE HYDROLASE-RELATED"/>
    <property type="match status" value="1"/>
</dbReference>
<dbReference type="AlphaFoldDB" id="A0A381YUB0"/>
<evidence type="ECO:0000256" key="2">
    <source>
        <dbReference type="ARBA" id="ARBA00022519"/>
    </source>
</evidence>
<keyword evidence="4" id="KW-0378">Hydrolase</keyword>
<organism evidence="8">
    <name type="scientific">marine metagenome</name>
    <dbReference type="NCBI Taxonomy" id="408172"/>
    <lineage>
        <taxon>unclassified sequences</taxon>
        <taxon>metagenomes</taxon>
        <taxon>ecological metagenomes</taxon>
    </lineage>
</organism>
<dbReference type="CDD" id="cd07398">
    <property type="entry name" value="MPP_YbbF-LpxH"/>
    <property type="match status" value="1"/>
</dbReference>
<evidence type="ECO:0000313" key="8">
    <source>
        <dbReference type="EMBL" id="SVA80626.1"/>
    </source>
</evidence>
<dbReference type="GO" id="GO:0008758">
    <property type="term" value="F:UDP-2,3-diacylglucosamine hydrolase activity"/>
    <property type="evidence" value="ECO:0007669"/>
    <property type="project" value="TreeGrafter"/>
</dbReference>
<dbReference type="InterPro" id="IPR043461">
    <property type="entry name" value="LpxH-like"/>
</dbReference>
<keyword evidence="1" id="KW-1003">Cell membrane</keyword>
<evidence type="ECO:0000256" key="5">
    <source>
        <dbReference type="ARBA" id="ARBA00023136"/>
    </source>
</evidence>
<keyword evidence="6" id="KW-0464">Manganese</keyword>
<dbReference type="InterPro" id="IPR004843">
    <property type="entry name" value="Calcineurin-like_PHP"/>
</dbReference>
<accession>A0A381YUB0</accession>
<evidence type="ECO:0000256" key="3">
    <source>
        <dbReference type="ARBA" id="ARBA00022723"/>
    </source>
</evidence>
<dbReference type="SUPFAM" id="SSF56300">
    <property type="entry name" value="Metallo-dependent phosphatases"/>
    <property type="match status" value="1"/>
</dbReference>
<dbReference type="GO" id="GO:0046872">
    <property type="term" value="F:metal ion binding"/>
    <property type="evidence" value="ECO:0007669"/>
    <property type="project" value="UniProtKB-KW"/>
</dbReference>
<evidence type="ECO:0000259" key="7">
    <source>
        <dbReference type="Pfam" id="PF00149"/>
    </source>
</evidence>